<reference evidence="1" key="1">
    <citation type="journal article" date="2014" name="Int. J. Syst. Evol. Microbiol.">
        <title>Complete genome sequence of Corynebacterium casei LMG S-19264T (=DSM 44701T), isolated from a smear-ripened cheese.</title>
        <authorList>
            <consortium name="US DOE Joint Genome Institute (JGI-PGF)"/>
            <person name="Walter F."/>
            <person name="Albersmeier A."/>
            <person name="Kalinowski J."/>
            <person name="Ruckert C."/>
        </authorList>
    </citation>
    <scope>NUCLEOTIDE SEQUENCE</scope>
    <source>
        <strain evidence="1">CGMCC 4.7430</strain>
    </source>
</reference>
<dbReference type="Proteomes" id="UP000660745">
    <property type="component" value="Unassembled WGS sequence"/>
</dbReference>
<accession>A0A918E2M7</accession>
<comment type="caution">
    <text evidence="1">The sequence shown here is derived from an EMBL/GenBank/DDBJ whole genome shotgun (WGS) entry which is preliminary data.</text>
</comment>
<evidence type="ECO:0000313" key="1">
    <source>
        <dbReference type="EMBL" id="GGP02241.1"/>
    </source>
</evidence>
<name>A0A918E2M7_9ACTN</name>
<sequence>MARENPLWGYRWIAGEFASWGYRMGASTVWLILRKAGLEPAPRRTGSTWSEFLRVQASGILACDFFYCDTVFLKRLYVLFVMEIALHTRP</sequence>
<dbReference type="EMBL" id="BMNK01000001">
    <property type="protein sequence ID" value="GGP02241.1"/>
    <property type="molecule type" value="Genomic_DNA"/>
</dbReference>
<keyword evidence="2" id="KW-1185">Reference proteome</keyword>
<reference evidence="1" key="2">
    <citation type="submission" date="2020-09" db="EMBL/GenBank/DDBJ databases">
        <authorList>
            <person name="Sun Q."/>
            <person name="Zhou Y."/>
        </authorList>
    </citation>
    <scope>NUCLEOTIDE SEQUENCE</scope>
    <source>
        <strain evidence="1">CGMCC 4.7430</strain>
    </source>
</reference>
<protein>
    <recommendedName>
        <fullName evidence="3">Transposase</fullName>
    </recommendedName>
</protein>
<gene>
    <name evidence="1" type="ORF">GCM10012278_08690</name>
</gene>
<dbReference type="AlphaFoldDB" id="A0A918E2M7"/>
<evidence type="ECO:0000313" key="2">
    <source>
        <dbReference type="Proteomes" id="UP000660745"/>
    </source>
</evidence>
<proteinExistence type="predicted"/>
<evidence type="ECO:0008006" key="3">
    <source>
        <dbReference type="Google" id="ProtNLM"/>
    </source>
</evidence>
<organism evidence="1 2">
    <name type="scientific">Nonomuraea glycinis</name>
    <dbReference type="NCBI Taxonomy" id="2047744"/>
    <lineage>
        <taxon>Bacteria</taxon>
        <taxon>Bacillati</taxon>
        <taxon>Actinomycetota</taxon>
        <taxon>Actinomycetes</taxon>
        <taxon>Streptosporangiales</taxon>
        <taxon>Streptosporangiaceae</taxon>
        <taxon>Nonomuraea</taxon>
    </lineage>
</organism>